<evidence type="ECO:0000313" key="1">
    <source>
        <dbReference type="EMBL" id="PWB00527.1"/>
    </source>
</evidence>
<protein>
    <submittedName>
        <fullName evidence="1">DNA-binding protein</fullName>
    </submittedName>
</protein>
<dbReference type="EMBL" id="PUEC01000039">
    <property type="protein sequence ID" value="PWB00527.1"/>
    <property type="molecule type" value="Genomic_DNA"/>
</dbReference>
<dbReference type="GeneID" id="82527157"/>
<name>A0A2V1IM10_9BACT</name>
<dbReference type="GO" id="GO:0003677">
    <property type="term" value="F:DNA binding"/>
    <property type="evidence" value="ECO:0007669"/>
    <property type="project" value="UniProtKB-KW"/>
</dbReference>
<keyword evidence="2" id="KW-1185">Reference proteome</keyword>
<dbReference type="Proteomes" id="UP000244905">
    <property type="component" value="Unassembled WGS sequence"/>
</dbReference>
<accession>A0A2V1IM10</accession>
<sequence length="295" mass="34159">MSSTIEITKTCEWCGNTFTARKCTTRYCCKRCAEHAYKDAKRKQHVEREQAKASMPQMSDDKRLFITPTQCARLLGVCRASIYNYLATNSIPCFQFKGKTIISRDSLNSLFDGSHLYQLRPAKEKQTITEFYTTKEVLEKFGISNSWLFKAAKENNFPKITQRGKTLWSKPHIDRFFAKSAPKEEITEWYTAAEIQERYGMSLSAIYNLVSKERIPKMKIGCEARYSKWHFDKAKGVAVDEPDSYTMQEAMAKYGMTRDQLYHYIKTYGISKVKVGRIVKISKQELDNLFAPPKI</sequence>
<organism evidence="1 2">
    <name type="scientific">Duncaniella muris</name>
    <dbReference type="NCBI Taxonomy" id="2094150"/>
    <lineage>
        <taxon>Bacteria</taxon>
        <taxon>Pseudomonadati</taxon>
        <taxon>Bacteroidota</taxon>
        <taxon>Bacteroidia</taxon>
        <taxon>Bacteroidales</taxon>
        <taxon>Muribaculaceae</taxon>
        <taxon>Duncaniella</taxon>
    </lineage>
</organism>
<dbReference type="RefSeq" id="WP_107033273.1">
    <property type="nucleotide sequence ID" value="NZ_PUEC01000039.1"/>
</dbReference>
<comment type="caution">
    <text evidence="1">The sequence shown here is derived from an EMBL/GenBank/DDBJ whole genome shotgun (WGS) entry which is preliminary data.</text>
</comment>
<keyword evidence="1" id="KW-0238">DNA-binding</keyword>
<reference evidence="2" key="1">
    <citation type="submission" date="2018-02" db="EMBL/GenBank/DDBJ databases">
        <authorList>
            <person name="Clavel T."/>
            <person name="Strowig T."/>
        </authorList>
    </citation>
    <scope>NUCLEOTIDE SEQUENCE [LARGE SCALE GENOMIC DNA]</scope>
    <source>
        <strain evidence="2">DSM 103720</strain>
    </source>
</reference>
<dbReference type="AlphaFoldDB" id="A0A2V1IM10"/>
<gene>
    <name evidence="1" type="ORF">C5O23_12555</name>
</gene>
<evidence type="ECO:0000313" key="2">
    <source>
        <dbReference type="Proteomes" id="UP000244905"/>
    </source>
</evidence>
<proteinExistence type="predicted"/>